<dbReference type="InterPro" id="IPR006115">
    <property type="entry name" value="6PGDH_NADP-bd"/>
</dbReference>
<dbReference type="InterPro" id="IPR051265">
    <property type="entry name" value="HIBADH-related_NP60_sf"/>
</dbReference>
<dbReference type="AlphaFoldDB" id="A0AA39PA69"/>
<dbReference type="Gene3D" id="3.40.50.720">
    <property type="entry name" value="NAD(P)-binding Rossmann-like Domain"/>
    <property type="match status" value="1"/>
</dbReference>
<accession>A0AA39PA69</accession>
<dbReference type="Proteomes" id="UP001175227">
    <property type="component" value="Unassembled WGS sequence"/>
</dbReference>
<dbReference type="SUPFAM" id="SSF48179">
    <property type="entry name" value="6-phosphogluconate dehydrogenase C-terminal domain-like"/>
    <property type="match status" value="1"/>
</dbReference>
<evidence type="ECO:0000259" key="3">
    <source>
        <dbReference type="Pfam" id="PF09130"/>
    </source>
</evidence>
<dbReference type="GO" id="GO:0050661">
    <property type="term" value="F:NADP binding"/>
    <property type="evidence" value="ECO:0007669"/>
    <property type="project" value="InterPro"/>
</dbReference>
<dbReference type="InterPro" id="IPR015814">
    <property type="entry name" value="Pgluconate_DH_NAD-bd_C"/>
</dbReference>
<comment type="caution">
    <text evidence="4">The sequence shown here is derived from an EMBL/GenBank/DDBJ whole genome shotgun (WGS) entry which is preliminary data.</text>
</comment>
<protein>
    <submittedName>
        <fullName evidence="4">6-phosphogluconate dehydrogenase C-terminal domain-like protein</fullName>
    </submittedName>
</protein>
<evidence type="ECO:0000313" key="5">
    <source>
        <dbReference type="Proteomes" id="UP001175227"/>
    </source>
</evidence>
<dbReference type="InterPro" id="IPR008927">
    <property type="entry name" value="6-PGluconate_DH-like_C_sf"/>
</dbReference>
<dbReference type="Pfam" id="PF09130">
    <property type="entry name" value="DUF1932"/>
    <property type="match status" value="1"/>
</dbReference>
<dbReference type="SUPFAM" id="SSF51735">
    <property type="entry name" value="NAD(P)-binding Rossmann-fold domains"/>
    <property type="match status" value="1"/>
</dbReference>
<feature type="domain" description="Phosphogluconate dehydrogenase NAD-binding putative C-terminal" evidence="3">
    <location>
        <begin position="207"/>
        <end position="274"/>
    </location>
</feature>
<feature type="domain" description="6-phosphogluconate dehydrogenase NADP-binding" evidence="2">
    <location>
        <begin position="5"/>
        <end position="152"/>
    </location>
</feature>
<sequence length="306" mass="32358">MSSHTIALLGPGAMGSAMALRLFSSGAGPIMTNLDGRSEAAVERAKVSGMVHASYSEIVAKCTIIYSVVPPKEATRVAEDVLNAYRELAEVARHDIIFADCNAVNPETIKQIAQLFTGTEIRFLDGVIIGFPPSDNNNPGIYVSAHPDDLSALDVFTEISTKFGLYIIPLKGEGAGIGDASALKMSHAAIVKGTIGICATSILAAQASSPATAEGLLHAMSISQPAFLDIIVRLIPQMIPKAYRMAFEMEEVSGFVGGEESKTFEGIAKLFERVAEAHTSQKGVDGGDVNTLLRFVDESKKTLGTL</sequence>
<proteinExistence type="inferred from homology"/>
<evidence type="ECO:0000259" key="2">
    <source>
        <dbReference type="Pfam" id="PF03446"/>
    </source>
</evidence>
<evidence type="ECO:0000313" key="4">
    <source>
        <dbReference type="EMBL" id="KAK0480140.1"/>
    </source>
</evidence>
<name>A0AA39PA69_9AGAR</name>
<evidence type="ECO:0000256" key="1">
    <source>
        <dbReference type="ARBA" id="ARBA00007598"/>
    </source>
</evidence>
<organism evidence="4 5">
    <name type="scientific">Armillaria novae-zelandiae</name>
    <dbReference type="NCBI Taxonomy" id="153914"/>
    <lineage>
        <taxon>Eukaryota</taxon>
        <taxon>Fungi</taxon>
        <taxon>Dikarya</taxon>
        <taxon>Basidiomycota</taxon>
        <taxon>Agaricomycotina</taxon>
        <taxon>Agaricomycetes</taxon>
        <taxon>Agaricomycetidae</taxon>
        <taxon>Agaricales</taxon>
        <taxon>Marasmiineae</taxon>
        <taxon>Physalacriaceae</taxon>
        <taxon>Armillaria</taxon>
    </lineage>
</organism>
<comment type="similarity">
    <text evidence="1">Belongs to the HIBADH-related family. NP60 subfamily.</text>
</comment>
<dbReference type="PANTHER" id="PTHR43580:SF2">
    <property type="entry name" value="CYTOKINE-LIKE NUCLEAR FACTOR N-PAC"/>
    <property type="match status" value="1"/>
</dbReference>
<dbReference type="Pfam" id="PF03446">
    <property type="entry name" value="NAD_binding_2"/>
    <property type="match status" value="1"/>
</dbReference>
<dbReference type="PANTHER" id="PTHR43580">
    <property type="entry name" value="OXIDOREDUCTASE GLYR1-RELATED"/>
    <property type="match status" value="1"/>
</dbReference>
<dbReference type="InterPro" id="IPR036291">
    <property type="entry name" value="NAD(P)-bd_dom_sf"/>
</dbReference>
<dbReference type="EMBL" id="JAUEPR010000010">
    <property type="protein sequence ID" value="KAK0480140.1"/>
    <property type="molecule type" value="Genomic_DNA"/>
</dbReference>
<gene>
    <name evidence="4" type="ORF">IW261DRAFT_116285</name>
</gene>
<reference evidence="4" key="1">
    <citation type="submission" date="2023-06" db="EMBL/GenBank/DDBJ databases">
        <authorList>
            <consortium name="Lawrence Berkeley National Laboratory"/>
            <person name="Ahrendt S."/>
            <person name="Sahu N."/>
            <person name="Indic B."/>
            <person name="Wong-Bajracharya J."/>
            <person name="Merenyi Z."/>
            <person name="Ke H.-M."/>
            <person name="Monk M."/>
            <person name="Kocsube S."/>
            <person name="Drula E."/>
            <person name="Lipzen A."/>
            <person name="Balint B."/>
            <person name="Henrissat B."/>
            <person name="Andreopoulos B."/>
            <person name="Martin F.M."/>
            <person name="Harder C.B."/>
            <person name="Rigling D."/>
            <person name="Ford K.L."/>
            <person name="Foster G.D."/>
            <person name="Pangilinan J."/>
            <person name="Papanicolaou A."/>
            <person name="Barry K."/>
            <person name="LaButti K."/>
            <person name="Viragh M."/>
            <person name="Koriabine M."/>
            <person name="Yan M."/>
            <person name="Riley R."/>
            <person name="Champramary S."/>
            <person name="Plett K.L."/>
            <person name="Tsai I.J."/>
            <person name="Slot J."/>
            <person name="Sipos G."/>
            <person name="Plett J."/>
            <person name="Nagy L.G."/>
            <person name="Grigoriev I.V."/>
        </authorList>
    </citation>
    <scope>NUCLEOTIDE SEQUENCE</scope>
    <source>
        <strain evidence="4">ICMP 16352</strain>
    </source>
</reference>
<keyword evidence="5" id="KW-1185">Reference proteome</keyword>